<keyword evidence="2" id="KW-0238">DNA-binding</keyword>
<dbReference type="Gene3D" id="1.10.10.10">
    <property type="entry name" value="Winged helix-like DNA-binding domain superfamily/Winged helix DNA-binding domain"/>
    <property type="match status" value="1"/>
</dbReference>
<feature type="domain" description="HTH gntR-type" evidence="4">
    <location>
        <begin position="10"/>
        <end position="45"/>
    </location>
</feature>
<protein>
    <submittedName>
        <fullName evidence="5">GntR family transcriptional regulator</fullName>
    </submittedName>
</protein>
<reference evidence="5" key="1">
    <citation type="submission" date="2019-11" db="EMBL/GenBank/DDBJ databases">
        <title>Microbial mats filling the niche in hypersaline microbial mats.</title>
        <authorList>
            <person name="Wong H.L."/>
            <person name="Macleod F.I."/>
            <person name="White R.A. III"/>
            <person name="Burns B.P."/>
        </authorList>
    </citation>
    <scope>NUCLEOTIDE SEQUENCE</scope>
    <source>
        <strain evidence="5">Rbin_158</strain>
    </source>
</reference>
<organism evidence="5 6">
    <name type="scientific">candidate division KSB3 bacterium</name>
    <dbReference type="NCBI Taxonomy" id="2044937"/>
    <lineage>
        <taxon>Bacteria</taxon>
        <taxon>candidate division KSB3</taxon>
    </lineage>
</organism>
<dbReference type="InterPro" id="IPR036390">
    <property type="entry name" value="WH_DNA-bd_sf"/>
</dbReference>
<evidence type="ECO:0000256" key="2">
    <source>
        <dbReference type="ARBA" id="ARBA00023125"/>
    </source>
</evidence>
<dbReference type="InterPro" id="IPR036388">
    <property type="entry name" value="WH-like_DNA-bd_sf"/>
</dbReference>
<name>A0A9D5JVQ4_9BACT</name>
<evidence type="ECO:0000313" key="5">
    <source>
        <dbReference type="EMBL" id="MBD3324581.1"/>
    </source>
</evidence>
<keyword evidence="3" id="KW-0804">Transcription</keyword>
<dbReference type="GO" id="GO:0003677">
    <property type="term" value="F:DNA binding"/>
    <property type="evidence" value="ECO:0007669"/>
    <property type="project" value="UniProtKB-KW"/>
</dbReference>
<evidence type="ECO:0000256" key="3">
    <source>
        <dbReference type="ARBA" id="ARBA00023163"/>
    </source>
</evidence>
<dbReference type="GO" id="GO:0003700">
    <property type="term" value="F:DNA-binding transcription factor activity"/>
    <property type="evidence" value="ECO:0007669"/>
    <property type="project" value="InterPro"/>
</dbReference>
<evidence type="ECO:0000259" key="4">
    <source>
        <dbReference type="Pfam" id="PF00392"/>
    </source>
</evidence>
<evidence type="ECO:0000256" key="1">
    <source>
        <dbReference type="ARBA" id="ARBA00023015"/>
    </source>
</evidence>
<accession>A0A9D5JVQ4</accession>
<keyword evidence="1" id="KW-0805">Transcription regulation</keyword>
<gene>
    <name evidence="5" type="ORF">GF339_08345</name>
</gene>
<dbReference type="EMBL" id="WJJP01000262">
    <property type="protein sequence ID" value="MBD3324581.1"/>
    <property type="molecule type" value="Genomic_DNA"/>
</dbReference>
<dbReference type="SUPFAM" id="SSF46785">
    <property type="entry name" value="Winged helix' DNA-binding domain"/>
    <property type="match status" value="1"/>
</dbReference>
<dbReference type="Pfam" id="PF00392">
    <property type="entry name" value="GntR"/>
    <property type="match status" value="1"/>
</dbReference>
<sequence>MREHHVGQNLTGQAISLRGLADQVGVSFMPVREALWQLESEKMVVKSPHCSQRGR</sequence>
<comment type="caution">
    <text evidence="5">The sequence shown here is derived from an EMBL/GenBank/DDBJ whole genome shotgun (WGS) entry which is preliminary data.</text>
</comment>
<proteinExistence type="predicted"/>
<dbReference type="AlphaFoldDB" id="A0A9D5JVQ4"/>
<evidence type="ECO:0000313" key="6">
    <source>
        <dbReference type="Proteomes" id="UP000649604"/>
    </source>
</evidence>
<dbReference type="InterPro" id="IPR000524">
    <property type="entry name" value="Tscrpt_reg_HTH_GntR"/>
</dbReference>
<dbReference type="Proteomes" id="UP000649604">
    <property type="component" value="Unassembled WGS sequence"/>
</dbReference>